<keyword evidence="6" id="KW-1185">Reference proteome</keyword>
<keyword evidence="3" id="KW-0472">Membrane</keyword>
<evidence type="ECO:0000256" key="3">
    <source>
        <dbReference type="SAM" id="Phobius"/>
    </source>
</evidence>
<sequence length="283" mass="31365">MPAHISAIIQAAELLKVYQTENLVLVDVSNGSNARTNYEDKHLDGALFIDLNTQLAYIKDDLSIGGIHPLPDIAHFSDVLTSLGISRKSHVVIYDDKNGTNAAARFWWMLRAVGHKKVQVLNGGFKEAERIGFPTNSKKMVPIPSETYQVERWGLPTADIFEVGKASEDGDHLAIDVRESKCFTGETEPIDLVAGHIPGAINVPFTRNLDEQDLFLPPIQFKAEYQKIFDRRQIRNIVVHCGSGVTACHTILAVAYAGLGMPKLYVGSWSEWSRNKRAVAKNV</sequence>
<feature type="domain" description="Rhodanese" evidence="4">
    <location>
        <begin position="168"/>
        <end position="281"/>
    </location>
</feature>
<dbReference type="GO" id="GO:0016740">
    <property type="term" value="F:transferase activity"/>
    <property type="evidence" value="ECO:0007669"/>
    <property type="project" value="UniProtKB-KW"/>
</dbReference>
<dbReference type="Gene3D" id="3.40.250.10">
    <property type="entry name" value="Rhodanese-like domain"/>
    <property type="match status" value="2"/>
</dbReference>
<evidence type="ECO:0000256" key="2">
    <source>
        <dbReference type="ARBA" id="ARBA00022737"/>
    </source>
</evidence>
<keyword evidence="1 5" id="KW-0808">Transferase</keyword>
<dbReference type="CDD" id="cd01449">
    <property type="entry name" value="TST_Repeat_2"/>
    <property type="match status" value="1"/>
</dbReference>
<dbReference type="InterPro" id="IPR036873">
    <property type="entry name" value="Rhodanese-like_dom_sf"/>
</dbReference>
<organism evidence="5 6">
    <name type="scientific">Pontibacter toksunensis</name>
    <dbReference type="NCBI Taxonomy" id="1332631"/>
    <lineage>
        <taxon>Bacteria</taxon>
        <taxon>Pseudomonadati</taxon>
        <taxon>Bacteroidota</taxon>
        <taxon>Cytophagia</taxon>
        <taxon>Cytophagales</taxon>
        <taxon>Hymenobacteraceae</taxon>
        <taxon>Pontibacter</taxon>
    </lineage>
</organism>
<feature type="domain" description="Rhodanese" evidence="4">
    <location>
        <begin position="19"/>
        <end position="137"/>
    </location>
</feature>
<dbReference type="InterPro" id="IPR001763">
    <property type="entry name" value="Rhodanese-like_dom"/>
</dbReference>
<dbReference type="SMART" id="SM00450">
    <property type="entry name" value="RHOD"/>
    <property type="match status" value="2"/>
</dbReference>
<evidence type="ECO:0000313" key="5">
    <source>
        <dbReference type="EMBL" id="MFD3003859.1"/>
    </source>
</evidence>
<gene>
    <name evidence="5" type="ORF">ACFS7Z_26120</name>
</gene>
<dbReference type="RefSeq" id="WP_377492069.1">
    <property type="nucleotide sequence ID" value="NZ_JBHUOX010000047.1"/>
</dbReference>
<dbReference type="Pfam" id="PF00581">
    <property type="entry name" value="Rhodanese"/>
    <property type="match status" value="2"/>
</dbReference>
<feature type="transmembrane region" description="Helical" evidence="3">
    <location>
        <begin position="237"/>
        <end position="259"/>
    </location>
</feature>
<reference evidence="6" key="1">
    <citation type="journal article" date="2019" name="Int. J. Syst. Evol. Microbiol.">
        <title>The Global Catalogue of Microorganisms (GCM) 10K type strain sequencing project: providing services to taxonomists for standard genome sequencing and annotation.</title>
        <authorList>
            <consortium name="The Broad Institute Genomics Platform"/>
            <consortium name="The Broad Institute Genome Sequencing Center for Infectious Disease"/>
            <person name="Wu L."/>
            <person name="Ma J."/>
        </authorList>
    </citation>
    <scope>NUCLEOTIDE SEQUENCE [LARGE SCALE GENOMIC DNA]</scope>
    <source>
        <strain evidence="6">KCTC 23984</strain>
    </source>
</reference>
<dbReference type="PANTHER" id="PTHR11364">
    <property type="entry name" value="THIOSULFATE SULFERTANSFERASE"/>
    <property type="match status" value="1"/>
</dbReference>
<dbReference type="SUPFAM" id="SSF52821">
    <property type="entry name" value="Rhodanese/Cell cycle control phosphatase"/>
    <property type="match status" value="2"/>
</dbReference>
<evidence type="ECO:0000313" key="6">
    <source>
        <dbReference type="Proteomes" id="UP001597641"/>
    </source>
</evidence>
<evidence type="ECO:0000256" key="1">
    <source>
        <dbReference type="ARBA" id="ARBA00022679"/>
    </source>
</evidence>
<comment type="caution">
    <text evidence="5">The sequence shown here is derived from an EMBL/GenBank/DDBJ whole genome shotgun (WGS) entry which is preliminary data.</text>
</comment>
<dbReference type="Proteomes" id="UP001597641">
    <property type="component" value="Unassembled WGS sequence"/>
</dbReference>
<keyword evidence="2" id="KW-0677">Repeat</keyword>
<proteinExistence type="predicted"/>
<dbReference type="InterPro" id="IPR045078">
    <property type="entry name" value="TST/MPST-like"/>
</dbReference>
<dbReference type="EC" id="2.8.1.-" evidence="5"/>
<accession>A0ABW6C6I8</accession>
<keyword evidence="3" id="KW-1133">Transmembrane helix</keyword>
<keyword evidence="3" id="KW-0812">Transmembrane</keyword>
<protein>
    <submittedName>
        <fullName evidence="5">Sulfurtransferase</fullName>
        <ecNumber evidence="5">2.8.1.-</ecNumber>
    </submittedName>
</protein>
<dbReference type="EMBL" id="JBHUOX010000047">
    <property type="protein sequence ID" value="MFD3003859.1"/>
    <property type="molecule type" value="Genomic_DNA"/>
</dbReference>
<dbReference type="CDD" id="cd01448">
    <property type="entry name" value="TST_Repeat_1"/>
    <property type="match status" value="1"/>
</dbReference>
<dbReference type="PANTHER" id="PTHR11364:SF27">
    <property type="entry name" value="SULFURTRANSFERASE"/>
    <property type="match status" value="1"/>
</dbReference>
<name>A0ABW6C6I8_9BACT</name>
<evidence type="ECO:0000259" key="4">
    <source>
        <dbReference type="PROSITE" id="PS50206"/>
    </source>
</evidence>
<dbReference type="PROSITE" id="PS50206">
    <property type="entry name" value="RHODANESE_3"/>
    <property type="match status" value="2"/>
</dbReference>